<dbReference type="PANTHER" id="PTHR45959:SF26">
    <property type="entry name" value="HELIX LOOP HELIX DNA-BINDING DOMAIN PROTEIN"/>
    <property type="match status" value="1"/>
</dbReference>
<sequence length="265" mass="30080">MMEDSWQNWLSHLGMNDNFGCTSNNGVLFEEMMWLNSTGQGCDSSNKEVACMEVKEEHSKCCWRKRGVEKHQELEAKGREKKGTKRARTSSEIEYHIISERKRRQDIAEKFIALSATIPGLKKIDKVSILGEAIKYMRQLQQRIAVLEKASNNNSVKPFIIAKSHLCSASCSANSNIEVLPEVEASGLENEVLIRIYCEKRKDILLNLMTLLQSVHLSVTSSSVLPFGNSLLNIIIVARTSEEYNLTVTDLVKTLKQNLFMFYEV</sequence>
<evidence type="ECO:0000256" key="1">
    <source>
        <dbReference type="ARBA" id="ARBA00004123"/>
    </source>
</evidence>
<keyword evidence="7" id="KW-1185">Reference proteome</keyword>
<evidence type="ECO:0000313" key="7">
    <source>
        <dbReference type="Proteomes" id="UP000291084"/>
    </source>
</evidence>
<dbReference type="Gene3D" id="4.10.280.10">
    <property type="entry name" value="Helix-loop-helix DNA-binding domain"/>
    <property type="match status" value="1"/>
</dbReference>
<evidence type="ECO:0000259" key="5">
    <source>
        <dbReference type="PROSITE" id="PS50888"/>
    </source>
</evidence>
<dbReference type="SUPFAM" id="SSF47459">
    <property type="entry name" value="HLH, helix-loop-helix DNA-binding domain"/>
    <property type="match status" value="1"/>
</dbReference>
<dbReference type="PANTHER" id="PTHR45959">
    <property type="entry name" value="BHLH TRANSCRIPTION FACTOR"/>
    <property type="match status" value="1"/>
</dbReference>
<gene>
    <name evidence="6" type="primary">Vigan.09G227100</name>
    <name evidence="6" type="ORF">VIGAN_09227100</name>
</gene>
<evidence type="ECO:0000256" key="2">
    <source>
        <dbReference type="ARBA" id="ARBA00023015"/>
    </source>
</evidence>
<dbReference type="Pfam" id="PF22754">
    <property type="entry name" value="bHLH-TF_ACT-like_plant"/>
    <property type="match status" value="1"/>
</dbReference>
<protein>
    <recommendedName>
        <fullName evidence="5">BHLH domain-containing protein</fullName>
    </recommendedName>
</protein>
<feature type="domain" description="BHLH" evidence="5">
    <location>
        <begin position="91"/>
        <end position="140"/>
    </location>
</feature>
<comment type="subcellular location">
    <subcellularLocation>
        <location evidence="1">Nucleus</location>
    </subcellularLocation>
</comment>
<dbReference type="EMBL" id="AP015042">
    <property type="protein sequence ID" value="BAT98604.1"/>
    <property type="molecule type" value="Genomic_DNA"/>
</dbReference>
<evidence type="ECO:0000256" key="3">
    <source>
        <dbReference type="ARBA" id="ARBA00023163"/>
    </source>
</evidence>
<dbReference type="InterPro" id="IPR036638">
    <property type="entry name" value="HLH_DNA-bd_sf"/>
</dbReference>
<dbReference type="InterPro" id="IPR054502">
    <property type="entry name" value="bHLH-TF_ACT-like_plant"/>
</dbReference>
<keyword evidence="4" id="KW-0539">Nucleus</keyword>
<dbReference type="GO" id="GO:0080090">
    <property type="term" value="P:regulation of primary metabolic process"/>
    <property type="evidence" value="ECO:0007669"/>
    <property type="project" value="UniProtKB-ARBA"/>
</dbReference>
<dbReference type="OrthoDB" id="1402189at2759"/>
<keyword evidence="2" id="KW-0805">Transcription regulation</keyword>
<dbReference type="Pfam" id="PF00010">
    <property type="entry name" value="HLH"/>
    <property type="match status" value="1"/>
</dbReference>
<dbReference type="Proteomes" id="UP000291084">
    <property type="component" value="Chromosome 9"/>
</dbReference>
<evidence type="ECO:0000256" key="4">
    <source>
        <dbReference type="ARBA" id="ARBA00023242"/>
    </source>
</evidence>
<dbReference type="InterPro" id="IPR052610">
    <property type="entry name" value="bHLH_transcription_regulator"/>
</dbReference>
<dbReference type="SMART" id="SM00353">
    <property type="entry name" value="HLH"/>
    <property type="match status" value="1"/>
</dbReference>
<accession>A0A0S3T0Z8</accession>
<dbReference type="GO" id="GO:0005634">
    <property type="term" value="C:nucleus"/>
    <property type="evidence" value="ECO:0007669"/>
    <property type="project" value="UniProtKB-SubCell"/>
</dbReference>
<dbReference type="AlphaFoldDB" id="A0A0S3T0Z8"/>
<evidence type="ECO:0000313" key="6">
    <source>
        <dbReference type="EMBL" id="BAT98604.1"/>
    </source>
</evidence>
<organism evidence="6 7">
    <name type="scientific">Vigna angularis var. angularis</name>
    <dbReference type="NCBI Taxonomy" id="157739"/>
    <lineage>
        <taxon>Eukaryota</taxon>
        <taxon>Viridiplantae</taxon>
        <taxon>Streptophyta</taxon>
        <taxon>Embryophyta</taxon>
        <taxon>Tracheophyta</taxon>
        <taxon>Spermatophyta</taxon>
        <taxon>Magnoliopsida</taxon>
        <taxon>eudicotyledons</taxon>
        <taxon>Gunneridae</taxon>
        <taxon>Pentapetalae</taxon>
        <taxon>rosids</taxon>
        <taxon>fabids</taxon>
        <taxon>Fabales</taxon>
        <taxon>Fabaceae</taxon>
        <taxon>Papilionoideae</taxon>
        <taxon>50 kb inversion clade</taxon>
        <taxon>NPAAA clade</taxon>
        <taxon>indigoferoid/millettioid clade</taxon>
        <taxon>Phaseoleae</taxon>
        <taxon>Vigna</taxon>
    </lineage>
</organism>
<proteinExistence type="predicted"/>
<dbReference type="InterPro" id="IPR011598">
    <property type="entry name" value="bHLH_dom"/>
</dbReference>
<dbReference type="GO" id="GO:0046983">
    <property type="term" value="F:protein dimerization activity"/>
    <property type="evidence" value="ECO:0007669"/>
    <property type="project" value="InterPro"/>
</dbReference>
<name>A0A0S3T0Z8_PHAAN</name>
<dbReference type="PROSITE" id="PS50888">
    <property type="entry name" value="BHLH"/>
    <property type="match status" value="1"/>
</dbReference>
<keyword evidence="3" id="KW-0804">Transcription</keyword>
<reference evidence="6 7" key="1">
    <citation type="journal article" date="2015" name="Sci. Rep.">
        <title>The power of single molecule real-time sequencing technology in the de novo assembly of a eukaryotic genome.</title>
        <authorList>
            <person name="Sakai H."/>
            <person name="Naito K."/>
            <person name="Ogiso-Tanaka E."/>
            <person name="Takahashi Y."/>
            <person name="Iseki K."/>
            <person name="Muto C."/>
            <person name="Satou K."/>
            <person name="Teruya K."/>
            <person name="Shiroma A."/>
            <person name="Shimoji M."/>
            <person name="Hirano T."/>
            <person name="Itoh T."/>
            <person name="Kaga A."/>
            <person name="Tomooka N."/>
        </authorList>
    </citation>
    <scope>NUCLEOTIDE SEQUENCE [LARGE SCALE GENOMIC DNA]</scope>
    <source>
        <strain evidence="7">cv. Shumari</strain>
    </source>
</reference>